<keyword evidence="8" id="KW-1185">Reference proteome</keyword>
<sequence length="122" mass="13012">MKTLLGLLALTGILVVILGSPIAGPQPKMGRYYGSPAPILPMTFAHADHGGINCANCHHNFVDDSGSGPCMSCHVTSEQLWPSLERQFHHLCRGCHVEKAALGEQGGPTRQCIACHLGDERA</sequence>
<dbReference type="GO" id="GO:0046872">
    <property type="term" value="F:metal ion binding"/>
    <property type="evidence" value="ECO:0007669"/>
    <property type="project" value="UniProtKB-KW"/>
</dbReference>
<keyword evidence="3" id="KW-0479">Metal-binding</keyword>
<evidence type="ECO:0000256" key="1">
    <source>
        <dbReference type="ARBA" id="ARBA00022448"/>
    </source>
</evidence>
<evidence type="ECO:0000259" key="6">
    <source>
        <dbReference type="Pfam" id="PF02085"/>
    </source>
</evidence>
<dbReference type="Pfam" id="PF02085">
    <property type="entry name" value="Cytochrom_CIII"/>
    <property type="match status" value="1"/>
</dbReference>
<evidence type="ECO:0000256" key="3">
    <source>
        <dbReference type="ARBA" id="ARBA00022723"/>
    </source>
</evidence>
<comment type="caution">
    <text evidence="7">The sequence shown here is derived from an EMBL/GenBank/DDBJ whole genome shotgun (WGS) entry which is preliminary data.</text>
</comment>
<organism evidence="7 8">
    <name type="scientific">Parahaliea mediterranea</name>
    <dbReference type="NCBI Taxonomy" id="651086"/>
    <lineage>
        <taxon>Bacteria</taxon>
        <taxon>Pseudomonadati</taxon>
        <taxon>Pseudomonadota</taxon>
        <taxon>Gammaproteobacteria</taxon>
        <taxon>Cellvibrionales</taxon>
        <taxon>Halieaceae</taxon>
        <taxon>Parahaliea</taxon>
    </lineage>
</organism>
<keyword evidence="1" id="KW-0813">Transport</keyword>
<name>A0A939DBP0_9GAMM</name>
<accession>A0A939DBP0</accession>
<evidence type="ECO:0000256" key="4">
    <source>
        <dbReference type="ARBA" id="ARBA00022982"/>
    </source>
</evidence>
<dbReference type="RefSeq" id="WP_206558729.1">
    <property type="nucleotide sequence ID" value="NZ_JAFKCZ010000001.1"/>
</dbReference>
<reference evidence="7" key="1">
    <citation type="submission" date="2021-02" db="EMBL/GenBank/DDBJ databases">
        <title>PHA producing bacteria isolated from coastal sediment in Guangdong, Shenzhen.</title>
        <authorList>
            <person name="Zheng W."/>
            <person name="Yu S."/>
            <person name="Huang Y."/>
        </authorList>
    </citation>
    <scope>NUCLEOTIDE SEQUENCE</scope>
    <source>
        <strain evidence="7">TN14-10</strain>
    </source>
</reference>
<dbReference type="AlphaFoldDB" id="A0A939DBP0"/>
<dbReference type="InterPro" id="IPR036280">
    <property type="entry name" value="Multihaem_cyt_sf"/>
</dbReference>
<protein>
    <submittedName>
        <fullName evidence="7">Cytochrome c3 family protein</fullName>
    </submittedName>
</protein>
<dbReference type="InterPro" id="IPR020942">
    <property type="entry name" value="Cyt_c_III_dom"/>
</dbReference>
<dbReference type="EMBL" id="JAFKCZ010000001">
    <property type="protein sequence ID" value="MBN7795298.1"/>
    <property type="molecule type" value="Genomic_DNA"/>
</dbReference>
<dbReference type="GO" id="GO:0009055">
    <property type="term" value="F:electron transfer activity"/>
    <property type="evidence" value="ECO:0007669"/>
    <property type="project" value="InterPro"/>
</dbReference>
<keyword evidence="5" id="KW-0408">Iron</keyword>
<dbReference type="CDD" id="cd08168">
    <property type="entry name" value="Cytochrom_C3"/>
    <property type="match status" value="1"/>
</dbReference>
<dbReference type="SUPFAM" id="SSF48695">
    <property type="entry name" value="Multiheme cytochromes"/>
    <property type="match status" value="1"/>
</dbReference>
<evidence type="ECO:0000256" key="2">
    <source>
        <dbReference type="ARBA" id="ARBA00022617"/>
    </source>
</evidence>
<gene>
    <name evidence="7" type="ORF">JYP50_01760</name>
</gene>
<dbReference type="Proteomes" id="UP000664303">
    <property type="component" value="Unassembled WGS sequence"/>
</dbReference>
<evidence type="ECO:0000313" key="8">
    <source>
        <dbReference type="Proteomes" id="UP000664303"/>
    </source>
</evidence>
<dbReference type="GO" id="GO:0020037">
    <property type="term" value="F:heme binding"/>
    <property type="evidence" value="ECO:0007669"/>
    <property type="project" value="InterPro"/>
</dbReference>
<keyword evidence="2" id="KW-0349">Heme</keyword>
<proteinExistence type="predicted"/>
<keyword evidence="4" id="KW-0249">Electron transport</keyword>
<evidence type="ECO:0000313" key="7">
    <source>
        <dbReference type="EMBL" id="MBN7795298.1"/>
    </source>
</evidence>
<feature type="domain" description="Class III cytochrome C" evidence="6">
    <location>
        <begin position="41"/>
        <end position="116"/>
    </location>
</feature>
<evidence type="ECO:0000256" key="5">
    <source>
        <dbReference type="ARBA" id="ARBA00023004"/>
    </source>
</evidence>
<dbReference type="Gene3D" id="3.90.10.10">
    <property type="entry name" value="Cytochrome C3"/>
    <property type="match status" value="1"/>
</dbReference>